<feature type="compositionally biased region" description="Acidic residues" evidence="2">
    <location>
        <begin position="2284"/>
        <end position="2309"/>
    </location>
</feature>
<feature type="compositionally biased region" description="Acidic residues" evidence="2">
    <location>
        <begin position="2211"/>
        <end position="2238"/>
    </location>
</feature>
<sequence>MEEERKNVEEVFEFIFWKKEKIKREHIHLVKNNIEFILLGNNEEEIVRLIHMLFFTKDMIYIKNNLIICLHMLSKTLNELNNETLKRNIFTYILKKVDNGIFSHLDKAFFCKKFFSFCITYEDISLDLRDIKSFFVLFTNCLEFLDSLFYSNEKVDELNSKLRIVKRGIIKKLIALFVNLCKVDNAQKGSKEAGEIKQNGEETKESVKYFLDLYAGEKIFFYTIVEAFGLFLCKDISHDYLVDRNKYIKKFSQIFLSLLNSNKEILLKINRSFKYIFQKWNDEGIFEIILNHIHRYDEIALKNTTPFYYYCELYEKRHFYNILEIIINIKKNKNIDNCNLLYFIIFYKFHMNNDNDWILKILFEENKKLNLIKFNEKIIFLKSVTYLLSSNKKDEIKDIIIANKEMIISCLKNDLNEDVQLEALTFVRSICSVLKNDRDIYTYFSNYVFEIMEKYGKSNDKFLYISLLYYIDSIHVMQVNEKLLTTFKSHLNLCLTKAILKYLYGTNLFLFLFIKKIYPSITSLNNIISQTLLKSIYNDKEIFYLYNMNEIKKIPPNKFFFYLYSLLLILQEMFNEDRKIICHYVNNLNAQFLNYISFDQIGSSQIQHVLLGYGFKDNKASAVVAQQDSKKGDHKGGAKREQHKVDSKAENARAKDSNMRDAKEDNLRMLILLLTLCMLHYLQEKRYDKEDLKKKNHKSFENYLVSLKKGGIINEHSFEYQNYVYDFDMLLDVLLMQKEIYQLILYAFYVYLYLYWSKPAFENNNAYVLKKYLLFLLSYVKKVEMSLNERENSYTLLLLCFCHKKIFYKNMRNCVQRRRTKNRVSEQILNHVNMDIITSFILKGSNCYDNELHMDACFHLIETFYILENVTASEDALSYQQEVEADYSYCEKKDFFDQRENGKSVCFYVSPSNKMKNNLLGDLHCDRPQLSVINNAVLKNKLTLFTSTLIDMLDEKSVENIKEEEIEICKCPYDFLYVDRNVYQPTVVVESKNIKRNRHLFSVYDEETAELIMEEELNKSKQSVNRNMSKDKKGNRGKGLTKEDIELEEIKKQNEIRRSIYEVVGKNKYILKCLKKMSYIDDIYDTKYVNILIKKIMIFLKNDLITRYTQKYLSVIIDNMISKKMLGCKNKITRCLYKISKFNKADGSALMIFSSFSMSEKISYLLTLFLFPIVLHSINFINDKDATLNIFKTLEILLYSRTQINDEDAMKCLQISFDKYPDLDIELESFFHNFNSYLLNKKNVKTLLEFCITENGKRRNVIIKSLHKYIKDRKEGKDGKTGKEEKEEKVLQKEEKKNNNFGVFKDELTNTYIHIFKHDYNKETQICCEEMISMLKIPPVSDLYKLIDSLQRECCDFQNMICKTIVSSTNKKMTKELILQLTSKYITFKECGKIGILKTVEQLAKAYYITLIDDVEFVLNFLLGLCLEEKSDITKIKEYIIACGKAVINAHNEHLLMLGKNEMRCGKDKKKERAKGKKCALRNVKGGKKADGKFAYGQSPQESFSEEDGESYSFSPPASDESSSAMLSSKRSKETSKRGDNKDLEEAFKRIYNVLNKYKDNKKSKNKSTIDLIVVMFYGCLGSSLKKESLELLNKLIEQMLHKDTDTFTQIEISNIIPKFIQNLICIEEKEEDEEEADEEEEEEGHYMRKRNGVNSNYSSGGHTSQLKSASKKKRVTFDINCEKKDSKKTKKKGNNKEDALSIIDNKTENDNEENKKNKKKSKGEKGSYSDSAIHLEDYNVSVLMEKLFFIIFNNKELKVRKGCCLLLGSVIKAHGICLLKKYNILGKINFNIHSDDITKRQSFYLAYGCLFKVLKQKFEPYILKNMRLLLECYKDSVNNIKVLGISIIEEILNDIGLYGMKRILPFIIFSLKNSNIKSKDVISYLDILHLIITKYDIISFIRNNTLVELIGLLCELVSETNAKVREICIKIFNKLEKMISNNDMKNISRQLLLCIYTPNDNHLSDFIDIFSSISFEYKIDNISQCLLFPIIKKGINNIRMEIKRKALQIFYFLIYLVNDTSLFIIYYDSIFNVLIMLLNDATPEIRYLTAKSVGNISQFLDINKKLYYIQYLFNILINTNSSVEKSGVSLCLSSILSKCSENIANNFISKIIHLIDVKKYVQKKDKLGNRLKKKQDAKKKSIKNAKKVNKKGGKNTNKLISKEAKNLFYFTDEEEEDVLFEREEGEEEGTYFFEDSEEEDATGPRKNREEEEEDEDDEEGDEDGEEEDDDGEEEDDDSAMHSEDETNGSGDDESEDEISLELDEDDFDECDEEEAEMKRKYYEEEDMEEEMSEEEDEQDEITEEDSDSDYNLLGKNNDRKGDLLNGYYLIEKSDNNGYRIKIDDDLINWKLIYDKKVIKIINSKEGLIGFFIYMPECEPVYTEKFLKKIFQKLMLCLNDSNEKIRDITLRACKVLISVYAKNNTSLILKFIENKIYSTYWRIRKDSVLLLNMLIEKNLEINKEEKDIGSLDVLHERFYFMLSLICIMKNDKNVNVRQTAYNIYKNFVNKRILQDMWPILLKKITQNLSSKNNAKQVISALTLGDLVFKMDSNSLGSILENMIKEFKTTKYTSIRKGISLGFYEIFSKNKFDNLIANYIHDIIYMIKELAYHKNTADVIKLLSLLLINIDKSILKNIINDIVSGVIHTTSNKNSVKSFTAKELISFKSIKIFLNVHTDIVIDFIVDKALIPPYNAAKLKLLSYISHAKLSTYTHLFTRIVNIFISLIFSSLRDNPQKGYYLRNYLSVEMYSKEQTSEEIASPDDKNQGDYEKGVNKVDDEAGKGDNHDLPPNVEAAIEGNSSPWGQTCCMEFEDVVICLREFLRNISERNIDALAEILFAELKKYNSKIDLSYNIIEKYKYKEENEEASMEEINFVKNYSIIVDDEKLNELKTFEYVKVYAKMREIILSVFKFFFDILNEGDISQPGSENQMSECESTTDQTKSIMYRKKNRISKKINMLNVYRIENYITVLSNYALVDINKNVLCMGAIIYMYLTELIKKIDGSQNFVHTFHSIMNKYTTDSNFNEIPDDTYEIVGLNMNQKLFTVLITTFTNVILSSTNSDIKIKAIDIVRKLYLYTNTEVSNTLILKTSGVLIRVLTNKYIEQAKVNIFSTFDVLIKKGSNFIKPLIPQLQTCIIKSLNNDKLKNQIIHILNTISEKKLSRADLLVNDLLNNINIQFNLQQSITILMILSNILNTPDFNVKNAMNKIINLIKTLFTHHNKEISFYSCKIYILLVVLHLPNKRLYLEPILTEKSVLDITTYHFLLHLSAINNIYDILAKESLLDNFKQLYVQMMNDDKSSLQNISYHIFYNLSKQDEDSAVFIYNYINYLKLPPLIMISIEIHRFYFKGLKNIFKKHPDIYRENVSNFLFILDNVLLALSSAVHAFKLLGESCAKYLLEMNDENAYNVKMEFLKDIMEDKKYEHLVEHVNGVLAKNRNETTDTE</sequence>
<evidence type="ECO:0000256" key="2">
    <source>
        <dbReference type="SAM" id="MobiDB-lite"/>
    </source>
</evidence>
<dbReference type="PANTHER" id="PTHR23346">
    <property type="entry name" value="TRANSLATIONAL ACTIVATOR GCN1-RELATED"/>
    <property type="match status" value="1"/>
</dbReference>
<dbReference type="PANTHER" id="PTHR23346:SF7">
    <property type="entry name" value="STALLED RIBOSOME SENSOR GCN1"/>
    <property type="match status" value="1"/>
</dbReference>
<feature type="compositionally biased region" description="Low complexity" evidence="2">
    <location>
        <begin position="1511"/>
        <end position="1529"/>
    </location>
</feature>
<dbReference type="Gene3D" id="1.25.10.10">
    <property type="entry name" value="Leucine-rich Repeat Variant"/>
    <property type="match status" value="2"/>
</dbReference>
<name>A0A1A8W7H1_PLAOA</name>
<protein>
    <recommendedName>
        <fullName evidence="5">Translational activator GCN1</fullName>
    </recommendedName>
</protein>
<feature type="region of interest" description="Disordered" evidence="2">
    <location>
        <begin position="2182"/>
        <end position="2316"/>
    </location>
</feature>
<feature type="region of interest" description="Disordered" evidence="2">
    <location>
        <begin position="1687"/>
        <end position="1729"/>
    </location>
</feature>
<feature type="compositionally biased region" description="Basic and acidic residues" evidence="2">
    <location>
        <begin position="628"/>
        <end position="658"/>
    </location>
</feature>
<dbReference type="GO" id="GO:0019887">
    <property type="term" value="F:protein kinase regulator activity"/>
    <property type="evidence" value="ECO:0007669"/>
    <property type="project" value="TreeGrafter"/>
</dbReference>
<evidence type="ECO:0008006" key="5">
    <source>
        <dbReference type="Google" id="ProtNLM"/>
    </source>
</evidence>
<proteinExistence type="predicted"/>
<feature type="compositionally biased region" description="Acidic residues" evidence="2">
    <location>
        <begin position="1631"/>
        <end position="1644"/>
    </location>
</feature>
<keyword evidence="1" id="KW-0677">Repeat</keyword>
<feature type="compositionally biased region" description="Acidic residues" evidence="2">
    <location>
        <begin position="2251"/>
        <end position="2276"/>
    </location>
</feature>
<feature type="region of interest" description="Disordered" evidence="2">
    <location>
        <begin position="626"/>
        <end position="658"/>
    </location>
</feature>
<evidence type="ECO:0000256" key="1">
    <source>
        <dbReference type="ARBA" id="ARBA00022737"/>
    </source>
</evidence>
<dbReference type="GO" id="GO:0005829">
    <property type="term" value="C:cytosol"/>
    <property type="evidence" value="ECO:0007669"/>
    <property type="project" value="TreeGrafter"/>
</dbReference>
<evidence type="ECO:0000313" key="3">
    <source>
        <dbReference type="EMBL" id="SBS87935.1"/>
    </source>
</evidence>
<dbReference type="Proteomes" id="UP000078560">
    <property type="component" value="Unassembled WGS sequence"/>
</dbReference>
<feature type="compositionally biased region" description="Acidic residues" evidence="2">
    <location>
        <begin position="2182"/>
        <end position="2202"/>
    </location>
</feature>
<dbReference type="EMBL" id="FLQU01000604">
    <property type="protein sequence ID" value="SBS87935.1"/>
    <property type="molecule type" value="Genomic_DNA"/>
</dbReference>
<dbReference type="GO" id="GO:0006417">
    <property type="term" value="P:regulation of translation"/>
    <property type="evidence" value="ECO:0007669"/>
    <property type="project" value="TreeGrafter"/>
</dbReference>
<accession>A0A1A8W7H1</accession>
<evidence type="ECO:0000313" key="4">
    <source>
        <dbReference type="Proteomes" id="UP000078560"/>
    </source>
</evidence>
<dbReference type="Pfam" id="PF24987">
    <property type="entry name" value="HEAT_EF3_N"/>
    <property type="match status" value="1"/>
</dbReference>
<dbReference type="InterPro" id="IPR016024">
    <property type="entry name" value="ARM-type_fold"/>
</dbReference>
<feature type="region of interest" description="Disordered" evidence="2">
    <location>
        <begin position="2756"/>
        <end position="2787"/>
    </location>
</feature>
<dbReference type="GO" id="GO:0034198">
    <property type="term" value="P:cellular response to amino acid starvation"/>
    <property type="evidence" value="ECO:0007669"/>
    <property type="project" value="TreeGrafter"/>
</dbReference>
<dbReference type="InterPro" id="IPR011989">
    <property type="entry name" value="ARM-like"/>
</dbReference>
<dbReference type="SUPFAM" id="SSF48371">
    <property type="entry name" value="ARM repeat"/>
    <property type="match status" value="3"/>
</dbReference>
<reference evidence="4" key="1">
    <citation type="submission" date="2016-05" db="EMBL/GenBank/DDBJ databases">
        <authorList>
            <person name="Naeem Raeece"/>
        </authorList>
    </citation>
    <scope>NUCLEOTIDE SEQUENCE [LARGE SCALE GENOMIC DNA]</scope>
</reference>
<gene>
    <name evidence="3" type="ORF">POVCU2_0045350</name>
</gene>
<feature type="compositionally biased region" description="Basic and acidic residues" evidence="2">
    <location>
        <begin position="2762"/>
        <end position="2787"/>
    </location>
</feature>
<feature type="region of interest" description="Disordered" evidence="2">
    <location>
        <begin position="1631"/>
        <end position="1673"/>
    </location>
</feature>
<feature type="compositionally biased region" description="Basic and acidic residues" evidence="2">
    <location>
        <begin position="1695"/>
        <end position="1716"/>
    </location>
</feature>
<feature type="compositionally biased region" description="Basic and acidic residues" evidence="2">
    <location>
        <begin position="1531"/>
        <end position="1541"/>
    </location>
</feature>
<organism evidence="3 4">
    <name type="scientific">Plasmodium ovale curtisi</name>
    <dbReference type="NCBI Taxonomy" id="864141"/>
    <lineage>
        <taxon>Eukaryota</taxon>
        <taxon>Sar</taxon>
        <taxon>Alveolata</taxon>
        <taxon>Apicomplexa</taxon>
        <taxon>Aconoidasida</taxon>
        <taxon>Haemosporida</taxon>
        <taxon>Plasmodiidae</taxon>
        <taxon>Plasmodium</taxon>
        <taxon>Plasmodium (Plasmodium)</taxon>
    </lineage>
</organism>
<feature type="region of interest" description="Disordered" evidence="2">
    <location>
        <begin position="1491"/>
        <end position="1541"/>
    </location>
</feature>
<feature type="compositionally biased region" description="Polar residues" evidence="2">
    <location>
        <begin position="1653"/>
        <end position="1669"/>
    </location>
</feature>